<feature type="domain" description="PRD" evidence="4">
    <location>
        <begin position="299"/>
        <end position="406"/>
    </location>
</feature>
<dbReference type="InterPro" id="IPR050661">
    <property type="entry name" value="BglG_antiterminators"/>
</dbReference>
<keyword evidence="6" id="KW-1185">Reference proteome</keyword>
<dbReference type="RefSeq" id="WP_150959583.1">
    <property type="nucleotide sequence ID" value="NZ_JBHTIU010000039.1"/>
</dbReference>
<dbReference type="InterPro" id="IPR011608">
    <property type="entry name" value="PRD"/>
</dbReference>
<proteinExistence type="predicted"/>
<dbReference type="InterPro" id="IPR036634">
    <property type="entry name" value="PRD_sf"/>
</dbReference>
<organism evidence="5 6">
    <name type="scientific">Paenibacillus residui</name>
    <dbReference type="NCBI Taxonomy" id="629724"/>
    <lineage>
        <taxon>Bacteria</taxon>
        <taxon>Bacillati</taxon>
        <taxon>Bacillota</taxon>
        <taxon>Bacilli</taxon>
        <taxon>Bacillales</taxon>
        <taxon>Paenibacillaceae</taxon>
        <taxon>Paenibacillus</taxon>
    </lineage>
</organism>
<evidence type="ECO:0000259" key="4">
    <source>
        <dbReference type="PROSITE" id="PS51372"/>
    </source>
</evidence>
<dbReference type="Gene3D" id="3.40.930.10">
    <property type="entry name" value="Mannitol-specific EII, Chain A"/>
    <property type="match status" value="1"/>
</dbReference>
<evidence type="ECO:0000313" key="5">
    <source>
        <dbReference type="EMBL" id="MFD0870058.1"/>
    </source>
</evidence>
<dbReference type="Pfam" id="PF00874">
    <property type="entry name" value="PRD"/>
    <property type="match status" value="2"/>
</dbReference>
<dbReference type="InterPro" id="IPR016152">
    <property type="entry name" value="PTrfase/Anion_transptr"/>
</dbReference>
<dbReference type="PROSITE" id="PS51099">
    <property type="entry name" value="PTS_EIIB_TYPE_2"/>
    <property type="match status" value="1"/>
</dbReference>
<dbReference type="CDD" id="cd00211">
    <property type="entry name" value="PTS_IIA_fru"/>
    <property type="match status" value="1"/>
</dbReference>
<dbReference type="InterPro" id="IPR036388">
    <property type="entry name" value="WH-like_DNA-bd_sf"/>
</dbReference>
<evidence type="ECO:0000313" key="6">
    <source>
        <dbReference type="Proteomes" id="UP001597120"/>
    </source>
</evidence>
<evidence type="ECO:0000259" key="2">
    <source>
        <dbReference type="PROSITE" id="PS51094"/>
    </source>
</evidence>
<dbReference type="SUPFAM" id="SSF55804">
    <property type="entry name" value="Phoshotransferase/anion transport protein"/>
    <property type="match status" value="1"/>
</dbReference>
<evidence type="ECO:0000256" key="1">
    <source>
        <dbReference type="ARBA" id="ARBA00022737"/>
    </source>
</evidence>
<dbReference type="EMBL" id="JBHTIU010000039">
    <property type="protein sequence ID" value="MFD0870058.1"/>
    <property type="molecule type" value="Genomic_DNA"/>
</dbReference>
<dbReference type="InterPro" id="IPR013011">
    <property type="entry name" value="PTS_EIIB_2"/>
</dbReference>
<dbReference type="InterPro" id="IPR002178">
    <property type="entry name" value="PTS_EIIA_type-2_dom"/>
</dbReference>
<dbReference type="Pfam" id="PF08279">
    <property type="entry name" value="HTH_11"/>
    <property type="match status" value="1"/>
</dbReference>
<dbReference type="Gene3D" id="1.10.1790.10">
    <property type="entry name" value="PRD domain"/>
    <property type="match status" value="2"/>
</dbReference>
<dbReference type="Proteomes" id="UP001597120">
    <property type="component" value="Unassembled WGS sequence"/>
</dbReference>
<dbReference type="Pfam" id="PF00359">
    <property type="entry name" value="PTS_EIIA_2"/>
    <property type="match status" value="1"/>
</dbReference>
<dbReference type="Gene3D" id="3.40.50.2300">
    <property type="match status" value="1"/>
</dbReference>
<protein>
    <submittedName>
        <fullName evidence="5">BglG family transcription antiterminator</fullName>
    </submittedName>
</protein>
<dbReference type="PANTHER" id="PTHR30185">
    <property type="entry name" value="CRYPTIC BETA-GLUCOSIDE BGL OPERON ANTITERMINATOR"/>
    <property type="match status" value="1"/>
</dbReference>
<feature type="domain" description="PTS EIIB type-2" evidence="3">
    <location>
        <begin position="411"/>
        <end position="499"/>
    </location>
</feature>
<reference evidence="6" key="1">
    <citation type="journal article" date="2019" name="Int. J. Syst. Evol. Microbiol.">
        <title>The Global Catalogue of Microorganisms (GCM) 10K type strain sequencing project: providing services to taxonomists for standard genome sequencing and annotation.</title>
        <authorList>
            <consortium name="The Broad Institute Genomics Platform"/>
            <consortium name="The Broad Institute Genome Sequencing Center for Infectious Disease"/>
            <person name="Wu L."/>
            <person name="Ma J."/>
        </authorList>
    </citation>
    <scope>NUCLEOTIDE SEQUENCE [LARGE SCALE GENOMIC DNA]</scope>
    <source>
        <strain evidence="6">CCUG 57263</strain>
    </source>
</reference>
<accession>A0ABW3D9K3</accession>
<dbReference type="CDD" id="cd05568">
    <property type="entry name" value="PTS_IIB_bgl_like"/>
    <property type="match status" value="1"/>
</dbReference>
<dbReference type="SUPFAM" id="SSF63520">
    <property type="entry name" value="PTS-regulatory domain, PRD"/>
    <property type="match status" value="2"/>
</dbReference>
<keyword evidence="1" id="KW-0677">Repeat</keyword>
<evidence type="ECO:0000259" key="3">
    <source>
        <dbReference type="PROSITE" id="PS51099"/>
    </source>
</evidence>
<feature type="domain" description="PTS EIIA type-2" evidence="2">
    <location>
        <begin position="551"/>
        <end position="694"/>
    </location>
</feature>
<comment type="caution">
    <text evidence="5">The sequence shown here is derived from an EMBL/GenBank/DDBJ whole genome shotgun (WGS) entry which is preliminary data.</text>
</comment>
<dbReference type="InterPro" id="IPR013196">
    <property type="entry name" value="HTH_11"/>
</dbReference>
<dbReference type="PROSITE" id="PS51372">
    <property type="entry name" value="PRD_2"/>
    <property type="match status" value="2"/>
</dbReference>
<name>A0ABW3D9K3_9BACL</name>
<sequence>MLALLQEREDYVPLQDLMDAFHISKRTVYYDMGKINEWLQANQLAPVHYVRGAGFVLPEESRRQLPAIAKTVQPSQYYLSRNERKAWLGLHLIHRTEPLFLQDMEQLLNVSRGTAHTELKRLREELAGFRLTVTFDRKHGYIVEGKEKDKRAALSHILSELLSHISWKDFVLQIQGLINANLYQAQAPAFQAEQLSSIYDIIASGERTIGMELTDETILQLAARLLLFTNRLIEGKAVTMDQDERAALRETPQFKAALQISLELGALFGIEFPEDEICYITVHLLAAKVNKLGEQSHNPETKRLRVATRQMIETFEQLGCVYFQQRNALEDQLFLHVKSAFYRIKYDLKIENPLADTIMQKYREVFELTKKSVLPLEKLLGKPVDDQEIAYLSMHFGGWLRREQVEPVQGKTAAIVCVNGISASRMLRIQLKRLFPAIDFVAVLSLREYEKFTEWVHFIFSTVPLSGSNVPVFIVNPILSDAEKVHLLNQVQPYLDGGSEEGPGPSAQAIMELVKKHSSVLNESALQEEIQRYLTAARNRPIQDNRPTLKDLLTPNRIVLCKDATDWRSAIKMASQPLLNDGSIVRQYVQAMIDKVIEHGPYIVIAPGIAIAHAKPEDGVVRTSMALLSIRSGVPFSSLKKHRVRLLFVIASLDGESHLKALTQLTDMLKDEQNRFLLGNTSDKDEIMRMLHQYSFTS</sequence>
<dbReference type="PANTHER" id="PTHR30185:SF9">
    <property type="entry name" value="MANNITOL-SPECIFIC PHOSPHOTRANSFERASE ENZYME IIA COMPONENT"/>
    <property type="match status" value="1"/>
</dbReference>
<gene>
    <name evidence="5" type="ORF">ACFQ03_12930</name>
</gene>
<dbReference type="PROSITE" id="PS51094">
    <property type="entry name" value="PTS_EIIA_TYPE_2"/>
    <property type="match status" value="1"/>
</dbReference>
<feature type="domain" description="PRD" evidence="4">
    <location>
        <begin position="189"/>
        <end position="294"/>
    </location>
</feature>
<dbReference type="Gene3D" id="1.10.10.10">
    <property type="entry name" value="Winged helix-like DNA-binding domain superfamily/Winged helix DNA-binding domain"/>
    <property type="match status" value="1"/>
</dbReference>